<reference evidence="4" key="1">
    <citation type="submission" date="2014-12" db="EMBL/GenBank/DDBJ databases">
        <title>Genome Sequence of Valsa Canker Pathogens Uncovers a Specific Adaption of Colonization on Woody Bark.</title>
        <authorList>
            <person name="Yin Z."/>
            <person name="Liu H."/>
            <person name="Gao X."/>
            <person name="Li Z."/>
            <person name="Song N."/>
            <person name="Ke X."/>
            <person name="Dai Q."/>
            <person name="Wu Y."/>
            <person name="Sun Y."/>
            <person name="Xu J.-R."/>
            <person name="Kang Z.K."/>
            <person name="Wang L."/>
            <person name="Huang L."/>
        </authorList>
    </citation>
    <scope>NUCLEOTIDE SEQUENCE [LARGE SCALE GENOMIC DNA]</scope>
    <source>
        <strain evidence="4">03-8</strain>
    </source>
</reference>
<keyword evidence="2" id="KW-1133">Transmembrane helix</keyword>
<proteinExistence type="predicted"/>
<feature type="region of interest" description="Disordered" evidence="1">
    <location>
        <begin position="299"/>
        <end position="346"/>
    </location>
</feature>
<sequence length="346" mass="39449">MGDIPDIKKDLPMSMTMSAFAGISCYVGVEINVSLFLRFKKRHGLYFWSCALCAWGVILQPLFIILADFDVWTNLKGSITMIYLTWLIMVVPQSWVLYSRLHLVTHKNTLLRWIMAVLLFNSIIFSIPTIIIGIYVQATDVNPYLHHVNTIWDRLQTTVFFVQETFLSITYIYQTRKFLRDTTLLQNSLYSPSPRTAADKRPLLYQLIYTNLLIIALDITLLGIQYANLFYLQGAFKPCVYGIKLKVEFVILNRLIKSVRSRSEHRAHGSGTLVSAGQSSVESGKRSWWSRLMKTTSQREQGEHVGLGNMNGRTAHRAPSQESQAPIVRSQGNEAGGDNGLVHWQR</sequence>
<dbReference type="OrthoDB" id="405906at2759"/>
<feature type="transmembrane region" description="Helical" evidence="2">
    <location>
        <begin position="110"/>
        <end position="135"/>
    </location>
</feature>
<keyword evidence="2" id="KW-0472">Membrane</keyword>
<keyword evidence="5" id="KW-1185">Reference proteome</keyword>
<dbReference type="Pfam" id="PF24802">
    <property type="entry name" value="DUF7703"/>
    <property type="match status" value="1"/>
</dbReference>
<feature type="transmembrane region" description="Helical" evidence="2">
    <location>
        <begin position="12"/>
        <end position="33"/>
    </location>
</feature>
<dbReference type="AlphaFoldDB" id="A0A194VRV5"/>
<dbReference type="EMBL" id="CM003099">
    <property type="protein sequence ID" value="KUI66668.1"/>
    <property type="molecule type" value="Genomic_DNA"/>
</dbReference>
<feature type="transmembrane region" description="Helical" evidence="2">
    <location>
        <begin position="155"/>
        <end position="173"/>
    </location>
</feature>
<gene>
    <name evidence="4" type="ORF">VM1G_11404</name>
</gene>
<dbReference type="InterPro" id="IPR056120">
    <property type="entry name" value="DUF7703"/>
</dbReference>
<dbReference type="PANTHER" id="PTHR37013:SF4">
    <property type="entry name" value="INTEGRAL MEMBRANE PROTEIN"/>
    <property type="match status" value="1"/>
</dbReference>
<feature type="transmembrane region" description="Helical" evidence="2">
    <location>
        <begin position="79"/>
        <end position="98"/>
    </location>
</feature>
<feature type="transmembrane region" description="Helical" evidence="2">
    <location>
        <begin position="203"/>
        <end position="227"/>
    </location>
</feature>
<evidence type="ECO:0000256" key="2">
    <source>
        <dbReference type="SAM" id="Phobius"/>
    </source>
</evidence>
<organism evidence="4 5">
    <name type="scientific">Cytospora mali</name>
    <name type="common">Apple Valsa canker fungus</name>
    <name type="synonym">Valsa mali</name>
    <dbReference type="NCBI Taxonomy" id="578113"/>
    <lineage>
        <taxon>Eukaryota</taxon>
        <taxon>Fungi</taxon>
        <taxon>Dikarya</taxon>
        <taxon>Ascomycota</taxon>
        <taxon>Pezizomycotina</taxon>
        <taxon>Sordariomycetes</taxon>
        <taxon>Sordariomycetidae</taxon>
        <taxon>Diaporthales</taxon>
        <taxon>Cytosporaceae</taxon>
        <taxon>Cytospora</taxon>
    </lineage>
</organism>
<evidence type="ECO:0000313" key="4">
    <source>
        <dbReference type="EMBL" id="KUI66668.1"/>
    </source>
</evidence>
<accession>A0A194VRV5</accession>
<evidence type="ECO:0000256" key="1">
    <source>
        <dbReference type="SAM" id="MobiDB-lite"/>
    </source>
</evidence>
<name>A0A194VRV5_CYTMA</name>
<evidence type="ECO:0000259" key="3">
    <source>
        <dbReference type="Pfam" id="PF24802"/>
    </source>
</evidence>
<keyword evidence="2" id="KW-0812">Transmembrane</keyword>
<protein>
    <recommendedName>
        <fullName evidence="3">DUF7703 domain-containing protein</fullName>
    </recommendedName>
</protein>
<feature type="domain" description="DUF7703" evidence="3">
    <location>
        <begin position="14"/>
        <end position="260"/>
    </location>
</feature>
<dbReference type="PANTHER" id="PTHR37013">
    <property type="entry name" value="INTEGRAL MEMBRANE PROTEIN (AFU_ORTHOLOGUE AFUA_1G05950)-RELATED"/>
    <property type="match status" value="1"/>
</dbReference>
<evidence type="ECO:0000313" key="5">
    <source>
        <dbReference type="Proteomes" id="UP000078559"/>
    </source>
</evidence>
<dbReference type="Proteomes" id="UP000078559">
    <property type="component" value="Chromosome 2"/>
</dbReference>
<feature type="transmembrane region" description="Helical" evidence="2">
    <location>
        <begin position="45"/>
        <end position="67"/>
    </location>
</feature>